<evidence type="ECO:0000313" key="3">
    <source>
        <dbReference type="Proteomes" id="UP000243900"/>
    </source>
</evidence>
<keyword evidence="3" id="KW-1185">Reference proteome</keyword>
<feature type="non-terminal residue" evidence="2">
    <location>
        <position position="83"/>
    </location>
</feature>
<feature type="domain" description="Putative DNA-binding" evidence="1">
    <location>
        <begin position="9"/>
        <end position="82"/>
    </location>
</feature>
<gene>
    <name evidence="2" type="ORF">C5O18_07250</name>
</gene>
<name>A0A2P6ARM4_9GAMM</name>
<evidence type="ECO:0000313" key="2">
    <source>
        <dbReference type="EMBL" id="PQA38038.1"/>
    </source>
</evidence>
<dbReference type="RefSeq" id="WP_162495439.1">
    <property type="nucleotide sequence ID" value="NZ_PTQZ01000173.1"/>
</dbReference>
<dbReference type="Gene3D" id="1.10.150.690">
    <property type="entry name" value="DUF2063"/>
    <property type="match status" value="1"/>
</dbReference>
<dbReference type="InterPro" id="IPR018640">
    <property type="entry name" value="DUF2063"/>
</dbReference>
<dbReference type="AlphaFoldDB" id="A0A2P6ARM4"/>
<proteinExistence type="predicted"/>
<dbReference type="InterPro" id="IPR044922">
    <property type="entry name" value="DUF2063_N_sf"/>
</dbReference>
<sequence>MPSAPDFRQQQRQFTAWLRHPGTTPAPADIEPRRLEIYRDLLRNNVTSFVDITFPVAGAVLPATLWARLKEGFFADFHCTSPL</sequence>
<dbReference type="EMBL" id="PTQZ01000173">
    <property type="protein sequence ID" value="PQA38038.1"/>
    <property type="molecule type" value="Genomic_DNA"/>
</dbReference>
<dbReference type="Proteomes" id="UP000243900">
    <property type="component" value="Unassembled WGS sequence"/>
</dbReference>
<reference evidence="3" key="1">
    <citation type="submission" date="2018-02" db="EMBL/GenBank/DDBJ databases">
        <title>Genome sequencing of Solimonas sp. HR-BB.</title>
        <authorList>
            <person name="Lee Y."/>
            <person name="Jeon C.O."/>
        </authorList>
    </citation>
    <scope>NUCLEOTIDE SEQUENCE [LARGE SCALE GENOMIC DNA]</scope>
    <source>
        <strain evidence="3">HR-E</strain>
    </source>
</reference>
<evidence type="ECO:0000259" key="1">
    <source>
        <dbReference type="Pfam" id="PF09836"/>
    </source>
</evidence>
<dbReference type="Pfam" id="PF09836">
    <property type="entry name" value="DUF2063"/>
    <property type="match status" value="1"/>
</dbReference>
<protein>
    <submittedName>
        <fullName evidence="2">DUF2063 domain-containing protein</fullName>
    </submittedName>
</protein>
<organism evidence="2 3">
    <name type="scientific">Amnimonas aquatica</name>
    <dbReference type="NCBI Taxonomy" id="2094561"/>
    <lineage>
        <taxon>Bacteria</taxon>
        <taxon>Pseudomonadati</taxon>
        <taxon>Pseudomonadota</taxon>
        <taxon>Gammaproteobacteria</taxon>
        <taxon>Moraxellales</taxon>
        <taxon>Moraxellaceae</taxon>
        <taxon>Amnimonas</taxon>
    </lineage>
</organism>
<accession>A0A2P6ARM4</accession>
<comment type="caution">
    <text evidence="2">The sequence shown here is derived from an EMBL/GenBank/DDBJ whole genome shotgun (WGS) entry which is preliminary data.</text>
</comment>